<keyword evidence="5" id="KW-0614">Plasmid</keyword>
<dbReference type="Gene3D" id="3.80.10.10">
    <property type="entry name" value="Ribonuclease Inhibitor"/>
    <property type="match status" value="3"/>
</dbReference>
<dbReference type="RefSeq" id="WP_249513699.1">
    <property type="nucleotide sequence ID" value="NZ_CP093366.1"/>
</dbReference>
<evidence type="ECO:0000313" key="6">
    <source>
        <dbReference type="Proteomes" id="UP000831495"/>
    </source>
</evidence>
<dbReference type="EMBL" id="CP093366">
    <property type="protein sequence ID" value="UQS82829.1"/>
    <property type="molecule type" value="Genomic_DNA"/>
</dbReference>
<dbReference type="PANTHER" id="PTHR46652">
    <property type="entry name" value="LEUCINE-RICH REPEAT AND IQ DOMAIN-CONTAINING PROTEIN 1-RELATED"/>
    <property type="match status" value="1"/>
</dbReference>
<dbReference type="InterPro" id="IPR005046">
    <property type="entry name" value="DUF285"/>
</dbReference>
<dbReference type="NCBIfam" id="TIGR02167">
    <property type="entry name" value="Liste_lipo_26"/>
    <property type="match status" value="14"/>
</dbReference>
<dbReference type="InterPro" id="IPR011889">
    <property type="entry name" value="Liste_lipo_26"/>
</dbReference>
<dbReference type="InterPro" id="IPR050836">
    <property type="entry name" value="SDS22/Internalin_LRR"/>
</dbReference>
<keyword evidence="2" id="KW-0677">Repeat</keyword>
<dbReference type="SUPFAM" id="SSF52047">
    <property type="entry name" value="RNI-like"/>
    <property type="match status" value="1"/>
</dbReference>
<dbReference type="Pfam" id="PF03382">
    <property type="entry name" value="DUF285"/>
    <property type="match status" value="3"/>
</dbReference>
<keyword evidence="1" id="KW-0433">Leucine-rich repeat</keyword>
<geneLocation type="plasmid" evidence="5 6">
    <name>p1unnamed</name>
</geneLocation>
<dbReference type="SUPFAM" id="SSF52058">
    <property type="entry name" value="L domain-like"/>
    <property type="match status" value="1"/>
</dbReference>
<evidence type="ECO:0000256" key="1">
    <source>
        <dbReference type="ARBA" id="ARBA00022614"/>
    </source>
</evidence>
<evidence type="ECO:0000313" key="3">
    <source>
        <dbReference type="EMBL" id="UQS81438.1"/>
    </source>
</evidence>
<dbReference type="EMBL" id="CP093366">
    <property type="protein sequence ID" value="UQS81438.1"/>
    <property type="molecule type" value="Genomic_DNA"/>
</dbReference>
<protein>
    <submittedName>
        <fullName evidence="3">DUF285 domain-containing protein</fullName>
    </submittedName>
</protein>
<accession>A0ABY4P6P2</accession>
<dbReference type="Proteomes" id="UP000831495">
    <property type="component" value="Chromosome"/>
</dbReference>
<evidence type="ECO:0000313" key="4">
    <source>
        <dbReference type="EMBL" id="UQS82829.1"/>
    </source>
</evidence>
<keyword evidence="6" id="KW-1185">Reference proteome</keyword>
<name>A0ABY4P6P2_9LACO</name>
<proteinExistence type="predicted"/>
<gene>
    <name evidence="4" type="ORF">MOO45_04090</name>
    <name evidence="3" type="ORF">MOO45_04205</name>
    <name evidence="5" type="ORF">MOO45_08060</name>
</gene>
<sequence length="1005" mass="109373">MFKKVVKVVLLLIFVGSVFLFKRFILSQAANVQPTVMINTKNKDVVNFLQKLQQLSENTIQDQEATDQPDQHQLISTKVSADIPATGVSGTDGTCAWTLDAAGNLTINSGTLNQSNDRGIGWDSDHSGFYAYRTNIKQIDFAGPVTAPVNSQYLFQEMSNLVSFTNLSNFITNQTVDTSYMFYDCRGLIKLDVSNFDTSNVTNMSGMFSSCNNVTHLDVSNFDTSNVTNMSGMFSSCNNVTHLDVSGFDTSKVTNMSNMFSNCRNTDLDVSNFDTSNVTSMSGMFSSCNNVTHLDVSGFDTSNVTSMSGMFSSCNNVTHLDVSNFDTSNVTNMSGMFSSCNNVTHLDVSGFDTSKVTNMSNMFDGCRNTDLDVNGFDTSNVTNMSGMFSSCNNVTHLDVSGFDTSKVTNMSYMFSICSHLTSLDLSNFDTSKVTNMSYMFQDCSKLPKLDVGNFDTGKVNYMSGMFSMCYGLTKLDLNNFDTSKVTNMSSMFTACSGLTKLDLSNFDTSKVTNMSDMFDSCTRLTKLDLNNFDTSKVTNMSDMFDFCPSLWGIQFGSQFIIPSNVSPSLAMPTIGNTFIDNDKTYLVTAAAWQDVGNGSDHKPTGPVYDNNQSLVSSLSSPHAPFTYVWQNELQDVKPTLSNVSVTDASTNQTGTTTSALTYCYDSAVAELPSLTVRLGITDTDSTKFDVYYGIDPVTAITDAKDIVNNANFHKLPASDLNPGSYSITDQTDLCQVAQPKSGGHRLVFYAVTKDAQGEAVSPGKISQPMTITTKENLYARLHYKNSNGVVIKSAQPVIFGTAGDVIKTDGSDDLIPPFISHRNTRYQLSTANSFPKIDATTSAGISKNNPKDLDVLYDVEGAVTVNAPSLDFGKGVPLVKKQYHLQKDSAEKLIVTDTTGAPCWQLSLAITPFSSDKQNQSIDGIMNYQPVGLIGASPILISQFNETDANNVQTGSECITNISNGWWQDSQQTSGPMLDISNQSAEIIPGNYQATATWSVVDSLN</sequence>
<evidence type="ECO:0000256" key="2">
    <source>
        <dbReference type="ARBA" id="ARBA00022737"/>
    </source>
</evidence>
<evidence type="ECO:0000313" key="5">
    <source>
        <dbReference type="EMBL" id="UQS82949.1"/>
    </source>
</evidence>
<dbReference type="InterPro" id="IPR032675">
    <property type="entry name" value="LRR_dom_sf"/>
</dbReference>
<dbReference type="PANTHER" id="PTHR46652:SF7">
    <property type="entry name" value="LEUCINE-RICH REPEAT AND IQ DOMAIN-CONTAINING PROTEIN 1"/>
    <property type="match status" value="1"/>
</dbReference>
<reference evidence="3" key="1">
    <citation type="journal article" date="2022" name="Int. J. Syst. Evol. Microbiol.">
        <title>Apilactobacillus apisilvae sp. nov., Nicolia spurrieriana gen. nov. sp. nov., Bombilactobacillus folatiphilus sp. nov. and Bombilactobacillus thymidiniphilus sp. nov., four new lactic acid bacterial isolates from stingless bees Tetragonula carbonaria and Austroplebeia australis.</title>
        <authorList>
            <person name="Oliphant S.A."/>
            <person name="Watson-Haigh N.S."/>
            <person name="Sumby K.M."/>
            <person name="Gardner J."/>
            <person name="Groom S."/>
            <person name="Jiranek V."/>
        </authorList>
    </citation>
    <scope>NUCLEOTIDE SEQUENCE</scope>
    <source>
        <strain evidence="3">SG4_D2</strain>
        <plasmid evidence="5 6">p1unnamed</plasmid>
    </source>
</reference>
<dbReference type="EMBL" id="CP093367">
    <property type="protein sequence ID" value="UQS82949.1"/>
    <property type="molecule type" value="Genomic_DNA"/>
</dbReference>
<organism evidence="3 6">
    <name type="scientific">Bombilactobacillus folatiphilus</name>
    <dbReference type="NCBI Taxonomy" id="2923362"/>
    <lineage>
        <taxon>Bacteria</taxon>
        <taxon>Bacillati</taxon>
        <taxon>Bacillota</taxon>
        <taxon>Bacilli</taxon>
        <taxon>Lactobacillales</taxon>
        <taxon>Lactobacillaceae</taxon>
        <taxon>Bombilactobacillus</taxon>
    </lineage>
</organism>
<dbReference type="Proteomes" id="UP000831495">
    <property type="component" value="Plasmid p1unnamed"/>
</dbReference>